<evidence type="ECO:0000256" key="1">
    <source>
        <dbReference type="SAM" id="MobiDB-lite"/>
    </source>
</evidence>
<evidence type="ECO:0000313" key="3">
    <source>
        <dbReference type="Proteomes" id="UP000039865"/>
    </source>
</evidence>
<keyword evidence="3" id="KW-1185">Reference proteome</keyword>
<accession>A0A077ZVF8</accession>
<name>A0A077ZVF8_STYLE</name>
<dbReference type="InParanoid" id="A0A077ZVF8"/>
<evidence type="ECO:0000313" key="2">
    <source>
        <dbReference type="EMBL" id="CDW73839.1"/>
    </source>
</evidence>
<protein>
    <submittedName>
        <fullName evidence="2">Uncharacterized protein</fullName>
    </submittedName>
</protein>
<dbReference type="EMBL" id="CCKQ01002740">
    <property type="protein sequence ID" value="CDW73839.1"/>
    <property type="molecule type" value="Genomic_DNA"/>
</dbReference>
<feature type="compositionally biased region" description="Polar residues" evidence="1">
    <location>
        <begin position="1382"/>
        <end position="1392"/>
    </location>
</feature>
<proteinExistence type="predicted"/>
<organism evidence="2 3">
    <name type="scientific">Stylonychia lemnae</name>
    <name type="common">Ciliate</name>
    <dbReference type="NCBI Taxonomy" id="5949"/>
    <lineage>
        <taxon>Eukaryota</taxon>
        <taxon>Sar</taxon>
        <taxon>Alveolata</taxon>
        <taxon>Ciliophora</taxon>
        <taxon>Intramacronucleata</taxon>
        <taxon>Spirotrichea</taxon>
        <taxon>Stichotrichia</taxon>
        <taxon>Sporadotrichida</taxon>
        <taxon>Oxytrichidae</taxon>
        <taxon>Stylonychinae</taxon>
        <taxon>Stylonychia</taxon>
    </lineage>
</organism>
<reference evidence="2 3" key="1">
    <citation type="submission" date="2014-06" db="EMBL/GenBank/DDBJ databases">
        <authorList>
            <person name="Swart Estienne"/>
        </authorList>
    </citation>
    <scope>NUCLEOTIDE SEQUENCE [LARGE SCALE GENOMIC DNA]</scope>
    <source>
        <strain evidence="2 3">130c</strain>
    </source>
</reference>
<dbReference type="Proteomes" id="UP000039865">
    <property type="component" value="Unassembled WGS sequence"/>
</dbReference>
<gene>
    <name evidence="2" type="primary">Contig13981.g14920</name>
    <name evidence="2" type="ORF">STYLEM_2827</name>
</gene>
<feature type="compositionally biased region" description="Low complexity" evidence="1">
    <location>
        <begin position="1393"/>
        <end position="1405"/>
    </location>
</feature>
<feature type="region of interest" description="Disordered" evidence="1">
    <location>
        <begin position="1369"/>
        <end position="1407"/>
    </location>
</feature>
<sequence>MGGQEPLQDEKLKTKFIGFIKKLDQTNSIKTRIQVIRDVDQLIQKKNQKQQKQYNQQQQHFLNTPGSGGNQQLSQDFVQSAQFEFPFDLSIIIVKVQDLVLNANGLKKDQKIDVENQRCLVYKFPQFFLNFMEQFQDTQAKLKVNLFSSLNHIMLDYNPKAFTEPQTLSLLLRISLVGITSVNLNQTENALEVIQILQYLLKYNDFSPKLLNASLMTMCVLSNRDPFTYPVWNILKHIIIQDKKFIFQELLEILQITLKCQYFEKKDQITYQLAIRKEIQLQCFKELMNSMVIELDDLQQNLNTTTTTVRDSNDLTDPKQNPRMTIHELICKNKCDLKFYDYDLQEDIIRLEKLSQKAFAIDKNKLKELMGILLNDRTLWISTFEKNIDRVQKGAIYFVGRILWSQEKIEELNYPLSQILTVFNDLINEKSKFNVINEILGATKQLVGLKYQSLYYEWQGILNILDSLTRYIEDLNNKKRMDSIFDMFKIIRNLMLIEKFPDFLEESCLTNEKSAEIRSLFLDMVSSFYEDCEDPSIYTLLEAVFANNIEYFYLTRKDGSYTTAQIIQIIDILIIMGCKTQKSTNFRHLMQILSECINCFEFDKSNMQNDISIAGHSNIQQIKQNFLNKGTVNYLNSEQIKMKSFQQHALTRLIQIFILKSSSVEYEKAIYVYNILLTTLKLQSNDRRNVICIDLLANLKVNTYKELCWMTTDNPIFVDIKKLNMDTFEGNDFRSQSDSQGNSSGGSNYSEDRLTILLRASREASQTQIGRSSLNKLLEEKYIIQNTLKAIISCLEDDTTSSDIKLSCLKLFNKFVIYIQEDDFLNLELLEHDQQQNKQALLDGKSEWIRIVQILLKHFDPIEEPEFSFIILEIFYSLLGLQNYESSYPILSKELHQLILENLIRTLSYIQNYLARCTKIMVKFMKKVISLIGFCFINESQVDQSIWMQIINQNLQIKLAGSDQKDHRLIEYLIDQLSIVVMNDLTLPKLSQSLLVCLQNIIDSIKDNQDSLLRNTLITDYLLFLNIRIMFPYMLSKCEMADPIYRIKNNIHRMNKNLKIIFKEQFLFDELLYLYYILNNQDNNFVKISLMVSNIANLTSFCKNEDSLNAIITLVGQKTIIPDREKFGKEKNKELRKIEKINQCMIDCLTTLILWQSHSVYDRNCDIQFQIDNQERPESIHHFIWNRNIISMIQNDNNYDIYIRNPVYNYRAQINVSNNRQQISNGDFTQINKLKQLIKGEKDVLKSNGDSKKQKELMQCEDDQMLRNYLQILDQIQPKDFYAIGVYYIPKNTKQESFTNLSQIQINPSKVSKSHMHFLSMLGQIGNAKEKTKNNHLYLNAIIDCKEDIDIIVNEDNLNFTRGRAKQFGDLRMSKPGHQKQKPSTGGNAGVTNSNQSISISNSQSYQQEPRLGKFKSEMFIADLEDARDTPREQPKLIHQYSSNTTQQSTDLNKEKKFYNGFSCDYAIIHKNKVGDWVKKISILNDSFDRRHRYGKECIISNIIQRGMKIKEIKEKKINNAKFTTMLK</sequence>